<feature type="region of interest" description="Disordered" evidence="1">
    <location>
        <begin position="39"/>
        <end position="66"/>
    </location>
</feature>
<accession>A0A540MZG2</accession>
<dbReference type="EMBL" id="VIEB01000145">
    <property type="protein sequence ID" value="TQE04164.1"/>
    <property type="molecule type" value="Genomic_DNA"/>
</dbReference>
<name>A0A540MZG2_MALBA</name>
<evidence type="ECO:0000313" key="3">
    <source>
        <dbReference type="Proteomes" id="UP000315295"/>
    </source>
</evidence>
<sequence length="66" mass="7361">MSKPASGNINNCRLRWKREYPLLKTPHFQTLLPLGPPKLLPWKKSAETSPSIGADPPCRTPPNQAL</sequence>
<gene>
    <name evidence="2" type="ORF">C1H46_010276</name>
</gene>
<organism evidence="2 3">
    <name type="scientific">Malus baccata</name>
    <name type="common">Siberian crab apple</name>
    <name type="synonym">Pyrus baccata</name>
    <dbReference type="NCBI Taxonomy" id="106549"/>
    <lineage>
        <taxon>Eukaryota</taxon>
        <taxon>Viridiplantae</taxon>
        <taxon>Streptophyta</taxon>
        <taxon>Embryophyta</taxon>
        <taxon>Tracheophyta</taxon>
        <taxon>Spermatophyta</taxon>
        <taxon>Magnoliopsida</taxon>
        <taxon>eudicotyledons</taxon>
        <taxon>Gunneridae</taxon>
        <taxon>Pentapetalae</taxon>
        <taxon>rosids</taxon>
        <taxon>fabids</taxon>
        <taxon>Rosales</taxon>
        <taxon>Rosaceae</taxon>
        <taxon>Amygdaloideae</taxon>
        <taxon>Maleae</taxon>
        <taxon>Malus</taxon>
    </lineage>
</organism>
<evidence type="ECO:0000313" key="2">
    <source>
        <dbReference type="EMBL" id="TQE04164.1"/>
    </source>
</evidence>
<evidence type="ECO:0000256" key="1">
    <source>
        <dbReference type="SAM" id="MobiDB-lite"/>
    </source>
</evidence>
<proteinExistence type="predicted"/>
<dbReference type="AlphaFoldDB" id="A0A540MZG2"/>
<protein>
    <submittedName>
        <fullName evidence="2">Uncharacterized protein</fullName>
    </submittedName>
</protein>
<reference evidence="2 3" key="1">
    <citation type="journal article" date="2019" name="G3 (Bethesda)">
        <title>Sequencing of a Wild Apple (Malus baccata) Genome Unravels the Differences Between Cultivated and Wild Apple Species Regarding Disease Resistance and Cold Tolerance.</title>
        <authorList>
            <person name="Chen X."/>
        </authorList>
    </citation>
    <scope>NUCLEOTIDE SEQUENCE [LARGE SCALE GENOMIC DNA]</scope>
    <source>
        <strain evidence="3">cv. Shandingzi</strain>
        <tissue evidence="2">Leaves</tissue>
    </source>
</reference>
<keyword evidence="3" id="KW-1185">Reference proteome</keyword>
<dbReference type="Proteomes" id="UP000315295">
    <property type="component" value="Unassembled WGS sequence"/>
</dbReference>
<comment type="caution">
    <text evidence="2">The sequence shown here is derived from an EMBL/GenBank/DDBJ whole genome shotgun (WGS) entry which is preliminary data.</text>
</comment>